<evidence type="ECO:0000313" key="2">
    <source>
        <dbReference type="EMBL" id="SDS33036.1"/>
    </source>
</evidence>
<dbReference type="Proteomes" id="UP000182237">
    <property type="component" value="Chromosome I"/>
</dbReference>
<keyword evidence="1" id="KW-0472">Membrane</keyword>
<protein>
    <submittedName>
        <fullName evidence="2">Predicted D-glycerate permease</fullName>
    </submittedName>
</protein>
<feature type="transmembrane region" description="Helical" evidence="1">
    <location>
        <begin position="190"/>
        <end position="213"/>
    </location>
</feature>
<dbReference type="EMBL" id="LT629765">
    <property type="protein sequence ID" value="SDS33036.1"/>
    <property type="molecule type" value="Genomic_DNA"/>
</dbReference>
<dbReference type="Pfam" id="PF02447">
    <property type="entry name" value="GntP_permease"/>
    <property type="match status" value="1"/>
</dbReference>
<dbReference type="PANTHER" id="PTHR30354:SF11">
    <property type="entry name" value="PERMEASE"/>
    <property type="match status" value="1"/>
</dbReference>
<proteinExistence type="predicted"/>
<name>A0A1H1RBZ3_9CORY</name>
<keyword evidence="1" id="KW-1133">Transmembrane helix</keyword>
<feature type="transmembrane region" description="Helical" evidence="1">
    <location>
        <begin position="29"/>
        <end position="48"/>
    </location>
</feature>
<evidence type="ECO:0000256" key="1">
    <source>
        <dbReference type="SAM" id="Phobius"/>
    </source>
</evidence>
<dbReference type="InterPro" id="IPR003474">
    <property type="entry name" value="Glcn_transporter"/>
</dbReference>
<organism evidence="2 3">
    <name type="scientific">Corynebacterium timonense</name>
    <dbReference type="NCBI Taxonomy" id="441500"/>
    <lineage>
        <taxon>Bacteria</taxon>
        <taxon>Bacillati</taxon>
        <taxon>Actinomycetota</taxon>
        <taxon>Actinomycetes</taxon>
        <taxon>Mycobacteriales</taxon>
        <taxon>Corynebacteriaceae</taxon>
        <taxon>Corynebacterium</taxon>
    </lineage>
</organism>
<dbReference type="STRING" id="1203190.GCA_000312345_01449"/>
<dbReference type="OrthoDB" id="4325159at2"/>
<dbReference type="GO" id="GO:0005886">
    <property type="term" value="C:plasma membrane"/>
    <property type="evidence" value="ECO:0007669"/>
    <property type="project" value="TreeGrafter"/>
</dbReference>
<accession>A0A1H1RBZ3</accession>
<sequence length="466" mass="47733">MTGLPLMAAFAVAIAVLILMISALKVHPFLSLLAVSLAFGLVGGVPLLDAVGPDGEVETPGIATLIGEGFAETFASFGLVIIFGTLIGLLLEKTGAAFQLADALVRVIGTRHPVLAIQLMGWVVSIPVFSDSGYVILNPVRRALAQRTGASPVAMAIALSAGLFTSHVFIPPTPGPIAAAANLGLEDSLLLIIGLGTLVSAPVLAVAYAYAVYIGGKITTAESEAVPGADVEAAYEELRTSYERLPSTALSIAPILAPIALMAAGSIATAVGYEDGAGEFVVFVGTPTISLAIGVALAFGLLVQTRMAGRFYGFTEEGLRIVGPILLITAAGGVLGRVIAATDVVDFIADNATQLSHLGLFFPFLVTAMFKTAQGSTTVAMATTSSIVAPLLPVLGLETPVQVGLAVMSIAAGSLVVSHANDSHFWVVANLSRLSAQQSYRSQTVVTALMGATAMLTIWVLGLILV</sequence>
<feature type="transmembrane region" description="Helical" evidence="1">
    <location>
        <begin position="442"/>
        <end position="465"/>
    </location>
</feature>
<keyword evidence="1" id="KW-0812">Transmembrane</keyword>
<feature type="transmembrane region" description="Helical" evidence="1">
    <location>
        <begin position="280"/>
        <end position="301"/>
    </location>
</feature>
<gene>
    <name evidence="2" type="ORF">SAMN04488539_1459</name>
</gene>
<reference evidence="2 3" key="1">
    <citation type="submission" date="2016-10" db="EMBL/GenBank/DDBJ databases">
        <authorList>
            <person name="de Groot N.N."/>
        </authorList>
    </citation>
    <scope>NUCLEOTIDE SEQUENCE [LARGE SCALE GENOMIC DNA]</scope>
    <source>
        <strain evidence="2 3">DSM 45434</strain>
    </source>
</reference>
<dbReference type="eggNOG" id="COG2610">
    <property type="taxonomic scope" value="Bacteria"/>
</dbReference>
<keyword evidence="3" id="KW-1185">Reference proteome</keyword>
<dbReference type="AlphaFoldDB" id="A0A1H1RBZ3"/>
<feature type="transmembrane region" description="Helical" evidence="1">
    <location>
        <begin position="352"/>
        <end position="370"/>
    </location>
</feature>
<feature type="transmembrane region" description="Helical" evidence="1">
    <location>
        <begin position="150"/>
        <end position="170"/>
    </location>
</feature>
<feature type="transmembrane region" description="Helical" evidence="1">
    <location>
        <begin position="74"/>
        <end position="91"/>
    </location>
</feature>
<feature type="transmembrane region" description="Helical" evidence="1">
    <location>
        <begin position="6"/>
        <end position="24"/>
    </location>
</feature>
<dbReference type="PANTHER" id="PTHR30354">
    <property type="entry name" value="GNT FAMILY GLUCONATE TRANSPORTER"/>
    <property type="match status" value="1"/>
</dbReference>
<feature type="transmembrane region" description="Helical" evidence="1">
    <location>
        <begin position="401"/>
        <end position="421"/>
    </location>
</feature>
<evidence type="ECO:0000313" key="3">
    <source>
        <dbReference type="Proteomes" id="UP000182237"/>
    </source>
</evidence>
<feature type="transmembrane region" description="Helical" evidence="1">
    <location>
        <begin position="249"/>
        <end position="268"/>
    </location>
</feature>
<feature type="transmembrane region" description="Helical" evidence="1">
    <location>
        <begin position="321"/>
        <end position="340"/>
    </location>
</feature>
<dbReference type="GO" id="GO:0015128">
    <property type="term" value="F:gluconate transmembrane transporter activity"/>
    <property type="evidence" value="ECO:0007669"/>
    <property type="project" value="InterPro"/>
</dbReference>